<dbReference type="Proteomes" id="UP001230504">
    <property type="component" value="Unassembled WGS sequence"/>
</dbReference>
<dbReference type="EMBL" id="JAHLJV010000155">
    <property type="protein sequence ID" value="KAK1566173.1"/>
    <property type="molecule type" value="Genomic_DNA"/>
</dbReference>
<gene>
    <name evidence="2" type="ORF">LY79DRAFT_572586</name>
</gene>
<proteinExistence type="predicted"/>
<evidence type="ECO:0000256" key="1">
    <source>
        <dbReference type="SAM" id="Phobius"/>
    </source>
</evidence>
<keyword evidence="3" id="KW-1185">Reference proteome</keyword>
<keyword evidence="1" id="KW-1133">Transmembrane helix</keyword>
<dbReference type="GeneID" id="85443617"/>
<keyword evidence="1" id="KW-0812">Transmembrane</keyword>
<comment type="caution">
    <text evidence="2">The sequence shown here is derived from an EMBL/GenBank/DDBJ whole genome shotgun (WGS) entry which is preliminary data.</text>
</comment>
<keyword evidence="1" id="KW-0472">Membrane</keyword>
<dbReference type="RefSeq" id="XP_060407377.1">
    <property type="nucleotide sequence ID" value="XM_060559377.1"/>
</dbReference>
<feature type="non-terminal residue" evidence="2">
    <location>
        <position position="80"/>
    </location>
</feature>
<feature type="transmembrane region" description="Helical" evidence="1">
    <location>
        <begin position="6"/>
        <end position="31"/>
    </location>
</feature>
<accession>A0AAD8PK18</accession>
<protein>
    <submittedName>
        <fullName evidence="2">Uncharacterized protein</fullName>
    </submittedName>
</protein>
<sequence>MLGSAITVGFWQVICLLTLKFVPCLCIILAAGRRQSSPRFSGRACWGPVVPLWCSPGDALWSPISIEATESLKTLLMYLI</sequence>
<reference evidence="2" key="1">
    <citation type="submission" date="2021-06" db="EMBL/GenBank/DDBJ databases">
        <title>Comparative genomics, transcriptomics and evolutionary studies reveal genomic signatures of adaptation to plant cell wall in hemibiotrophic fungi.</title>
        <authorList>
            <consortium name="DOE Joint Genome Institute"/>
            <person name="Baroncelli R."/>
            <person name="Diaz J.F."/>
            <person name="Benocci T."/>
            <person name="Peng M."/>
            <person name="Battaglia E."/>
            <person name="Haridas S."/>
            <person name="Andreopoulos W."/>
            <person name="Labutti K."/>
            <person name="Pangilinan J."/>
            <person name="Floch G.L."/>
            <person name="Makela M.R."/>
            <person name="Henrissat B."/>
            <person name="Grigoriev I.V."/>
            <person name="Crouch J.A."/>
            <person name="De Vries R.P."/>
            <person name="Sukno S.A."/>
            <person name="Thon M.R."/>
        </authorList>
    </citation>
    <scope>NUCLEOTIDE SEQUENCE</scope>
    <source>
        <strain evidence="2">CBS 125086</strain>
    </source>
</reference>
<name>A0AAD8PK18_9PEZI</name>
<evidence type="ECO:0000313" key="2">
    <source>
        <dbReference type="EMBL" id="KAK1566173.1"/>
    </source>
</evidence>
<dbReference type="AlphaFoldDB" id="A0AAD8PK18"/>
<evidence type="ECO:0000313" key="3">
    <source>
        <dbReference type="Proteomes" id="UP001230504"/>
    </source>
</evidence>
<organism evidence="2 3">
    <name type="scientific">Colletotrichum navitas</name>
    <dbReference type="NCBI Taxonomy" id="681940"/>
    <lineage>
        <taxon>Eukaryota</taxon>
        <taxon>Fungi</taxon>
        <taxon>Dikarya</taxon>
        <taxon>Ascomycota</taxon>
        <taxon>Pezizomycotina</taxon>
        <taxon>Sordariomycetes</taxon>
        <taxon>Hypocreomycetidae</taxon>
        <taxon>Glomerellales</taxon>
        <taxon>Glomerellaceae</taxon>
        <taxon>Colletotrichum</taxon>
        <taxon>Colletotrichum graminicola species complex</taxon>
    </lineage>
</organism>